<evidence type="ECO:0000313" key="1">
    <source>
        <dbReference type="EMBL" id="KAI3821123.1"/>
    </source>
</evidence>
<dbReference type="EMBL" id="CM042020">
    <property type="protein sequence ID" value="KAI3821123.1"/>
    <property type="molecule type" value="Genomic_DNA"/>
</dbReference>
<dbReference type="Proteomes" id="UP001056120">
    <property type="component" value="Linkage Group LG03"/>
</dbReference>
<reference evidence="2" key="1">
    <citation type="journal article" date="2022" name="Mol. Ecol. Resour.">
        <title>The genomes of chicory, endive, great burdock and yacon provide insights into Asteraceae palaeo-polyploidization history and plant inulin production.</title>
        <authorList>
            <person name="Fan W."/>
            <person name="Wang S."/>
            <person name="Wang H."/>
            <person name="Wang A."/>
            <person name="Jiang F."/>
            <person name="Liu H."/>
            <person name="Zhao H."/>
            <person name="Xu D."/>
            <person name="Zhang Y."/>
        </authorList>
    </citation>
    <scope>NUCLEOTIDE SEQUENCE [LARGE SCALE GENOMIC DNA]</scope>
    <source>
        <strain evidence="2">cv. Yunnan</strain>
    </source>
</reference>
<reference evidence="1 2" key="2">
    <citation type="journal article" date="2022" name="Mol. Ecol. Resour.">
        <title>The genomes of chicory, endive, great burdock and yacon provide insights into Asteraceae paleo-polyploidization history and plant inulin production.</title>
        <authorList>
            <person name="Fan W."/>
            <person name="Wang S."/>
            <person name="Wang H."/>
            <person name="Wang A."/>
            <person name="Jiang F."/>
            <person name="Liu H."/>
            <person name="Zhao H."/>
            <person name="Xu D."/>
            <person name="Zhang Y."/>
        </authorList>
    </citation>
    <scope>NUCLEOTIDE SEQUENCE [LARGE SCALE GENOMIC DNA]</scope>
    <source>
        <strain evidence="2">cv. Yunnan</strain>
        <tissue evidence="1">Leaves</tissue>
    </source>
</reference>
<proteinExistence type="predicted"/>
<organism evidence="1 2">
    <name type="scientific">Smallanthus sonchifolius</name>
    <dbReference type="NCBI Taxonomy" id="185202"/>
    <lineage>
        <taxon>Eukaryota</taxon>
        <taxon>Viridiplantae</taxon>
        <taxon>Streptophyta</taxon>
        <taxon>Embryophyta</taxon>
        <taxon>Tracheophyta</taxon>
        <taxon>Spermatophyta</taxon>
        <taxon>Magnoliopsida</taxon>
        <taxon>eudicotyledons</taxon>
        <taxon>Gunneridae</taxon>
        <taxon>Pentapetalae</taxon>
        <taxon>asterids</taxon>
        <taxon>campanulids</taxon>
        <taxon>Asterales</taxon>
        <taxon>Asteraceae</taxon>
        <taxon>Asteroideae</taxon>
        <taxon>Heliantheae alliance</taxon>
        <taxon>Millerieae</taxon>
        <taxon>Smallanthus</taxon>
    </lineage>
</organism>
<sequence length="354" mass="39449">MVITNLVSMDNIIDMRDKVEEYDKNYLEQESTPLQESSQDPSPPPSPPPTTTTSPPSASSSPTHEFSFTVSFHSHPPPNSTLHHNPNTYDTNNNHKTTNTTLQPPPTPPPQAAIDLSPADDIFFRGHLLPLHPLISHLPDSPRCSTNSMDSFTLPNNLLYYQPNPIGNTSFHCHHQTTFSEFNEPDITTTNQNRPKSKSFSIFGIPKWKKRSDDEIERDDQDQVKDTNSCKKLKLDLGQLIKRYMKMVKPLLSFQKSTRSTTKYNHQSYSFSTNSLTKPPEMNKGGKRRGQFSAPASMRTSPANSGILIASGSVSPTKSTSESTMEELHAAIQAAIAHCKNSIAMEDKVQSQNL</sequence>
<evidence type="ECO:0000313" key="2">
    <source>
        <dbReference type="Proteomes" id="UP001056120"/>
    </source>
</evidence>
<comment type="caution">
    <text evidence="1">The sequence shown here is derived from an EMBL/GenBank/DDBJ whole genome shotgun (WGS) entry which is preliminary data.</text>
</comment>
<accession>A0ACB9JKU9</accession>
<name>A0ACB9JKU9_9ASTR</name>
<keyword evidence="2" id="KW-1185">Reference proteome</keyword>
<protein>
    <submittedName>
        <fullName evidence="1">Uncharacterized protein</fullName>
    </submittedName>
</protein>
<gene>
    <name evidence="1" type="ORF">L1987_08680</name>
</gene>